<dbReference type="Proteomes" id="UP001596378">
    <property type="component" value="Unassembled WGS sequence"/>
</dbReference>
<dbReference type="Gene3D" id="1.10.10.60">
    <property type="entry name" value="Homeodomain-like"/>
    <property type="match status" value="2"/>
</dbReference>
<dbReference type="InterPro" id="IPR018062">
    <property type="entry name" value="HTH_AraC-typ_CS"/>
</dbReference>
<dbReference type="EMBL" id="JBHTAI010000005">
    <property type="protein sequence ID" value="MFC7148762.1"/>
    <property type="molecule type" value="Genomic_DNA"/>
</dbReference>
<evidence type="ECO:0000256" key="3">
    <source>
        <dbReference type="ARBA" id="ARBA00023163"/>
    </source>
</evidence>
<dbReference type="PANTHER" id="PTHR43280">
    <property type="entry name" value="ARAC-FAMILY TRANSCRIPTIONAL REGULATOR"/>
    <property type="match status" value="1"/>
</dbReference>
<dbReference type="PROSITE" id="PS01124">
    <property type="entry name" value="HTH_ARAC_FAMILY_2"/>
    <property type="match status" value="1"/>
</dbReference>
<accession>A0ABW2F6C6</accession>
<dbReference type="Pfam" id="PF00072">
    <property type="entry name" value="Response_reg"/>
    <property type="match status" value="1"/>
</dbReference>
<dbReference type="SUPFAM" id="SSF46689">
    <property type="entry name" value="Homeodomain-like"/>
    <property type="match status" value="2"/>
</dbReference>
<dbReference type="Pfam" id="PF12833">
    <property type="entry name" value="HTH_18"/>
    <property type="match status" value="1"/>
</dbReference>
<dbReference type="InterPro" id="IPR011006">
    <property type="entry name" value="CheY-like_superfamily"/>
</dbReference>
<sequence length="529" mass="59866">MYKAILVDDDVAVLEFLKKLIPWQRLGFELAGEYTDALDAIRAWEGRYPELIVTDIGMPGLDGLSFIRLVQSEEAGSRFVILSCHDEFHYAQQAVQLGVQDYLLKETLTPGGISDIAARVKARLDEDRRLKTEVDRLQSQANRSQSADKEKWLRDLLASPYADDSTVLSRLGEYGLSAEPGHFLPVLFRAHRYRDALGRYRQEEAVKFIVENAAEELLGEERDVLFLGFSGQSFFLLHAFRKDLARNPYDEAAAVADRLRQAFARVLKLEYSVVIGEEACGGAAVKRRLAELAEAGERLFYSDGAVVAKAAERLGEFNREDPFLYHFEYAERFNRLLLEATGDTGPAADAFAAFLAEKRFQPSNVKQLVWKLALDMLLKLKLGMAYDKEKVQQDIGQITHIGELRDWLADFLREAVGEAERIAKKSKKTEIVDAQNYVRLHLGRKITLEEAAEHLHLNPSYFSRLFKKETGENFIEFVNRSKMEKAKELLGGGSGKTVEETAIALGYDNKSYFVKLFKQHFGSSPGRFL</sequence>
<proteinExistence type="predicted"/>
<keyword evidence="3" id="KW-0804">Transcription</keyword>
<gene>
    <name evidence="7" type="ORF">ACFQMJ_09515</name>
</gene>
<dbReference type="InterPro" id="IPR020449">
    <property type="entry name" value="Tscrpt_reg_AraC-type_HTH"/>
</dbReference>
<keyword evidence="8" id="KW-1185">Reference proteome</keyword>
<dbReference type="RefSeq" id="WP_378052582.1">
    <property type="nucleotide sequence ID" value="NZ_JBHMDN010000055.1"/>
</dbReference>
<feature type="domain" description="HTH araC/xylS-type" evidence="5">
    <location>
        <begin position="432"/>
        <end position="529"/>
    </location>
</feature>
<name>A0ABW2F6C6_9BACL</name>
<keyword evidence="1" id="KW-0805">Transcription regulation</keyword>
<dbReference type="PRINTS" id="PR00032">
    <property type="entry name" value="HTHARAC"/>
</dbReference>
<dbReference type="SMART" id="SM00448">
    <property type="entry name" value="REC"/>
    <property type="match status" value="1"/>
</dbReference>
<evidence type="ECO:0000256" key="2">
    <source>
        <dbReference type="ARBA" id="ARBA00023125"/>
    </source>
</evidence>
<dbReference type="PANTHER" id="PTHR43280:SF10">
    <property type="entry name" value="REGULATORY PROTEIN POCR"/>
    <property type="match status" value="1"/>
</dbReference>
<evidence type="ECO:0000313" key="7">
    <source>
        <dbReference type="EMBL" id="MFC7148762.1"/>
    </source>
</evidence>
<evidence type="ECO:0000313" key="8">
    <source>
        <dbReference type="Proteomes" id="UP001596378"/>
    </source>
</evidence>
<evidence type="ECO:0000256" key="1">
    <source>
        <dbReference type="ARBA" id="ARBA00023015"/>
    </source>
</evidence>
<dbReference type="InterPro" id="IPR018060">
    <property type="entry name" value="HTH_AraC"/>
</dbReference>
<dbReference type="InterPro" id="IPR009057">
    <property type="entry name" value="Homeodomain-like_sf"/>
</dbReference>
<evidence type="ECO:0000259" key="5">
    <source>
        <dbReference type="PROSITE" id="PS01124"/>
    </source>
</evidence>
<dbReference type="InterPro" id="IPR001789">
    <property type="entry name" value="Sig_transdc_resp-reg_receiver"/>
</dbReference>
<comment type="caution">
    <text evidence="7">The sequence shown here is derived from an EMBL/GenBank/DDBJ whole genome shotgun (WGS) entry which is preliminary data.</text>
</comment>
<dbReference type="SMART" id="SM00342">
    <property type="entry name" value="HTH_ARAC"/>
    <property type="match status" value="1"/>
</dbReference>
<reference evidence="8" key="1">
    <citation type="journal article" date="2019" name="Int. J. Syst. Evol. Microbiol.">
        <title>The Global Catalogue of Microorganisms (GCM) 10K type strain sequencing project: providing services to taxonomists for standard genome sequencing and annotation.</title>
        <authorList>
            <consortium name="The Broad Institute Genomics Platform"/>
            <consortium name="The Broad Institute Genome Sequencing Center for Infectious Disease"/>
            <person name="Wu L."/>
            <person name="Ma J."/>
        </authorList>
    </citation>
    <scope>NUCLEOTIDE SEQUENCE [LARGE SCALE GENOMIC DNA]</scope>
    <source>
        <strain evidence="8">KCTC 12907</strain>
    </source>
</reference>
<protein>
    <submittedName>
        <fullName evidence="7">Helix-turn-helix domain-containing protein</fullName>
    </submittedName>
</protein>
<dbReference type="CDD" id="cd17536">
    <property type="entry name" value="REC_YesN-like"/>
    <property type="match status" value="1"/>
</dbReference>
<dbReference type="Gene3D" id="3.40.50.2300">
    <property type="match status" value="1"/>
</dbReference>
<evidence type="ECO:0000256" key="4">
    <source>
        <dbReference type="PROSITE-ProRule" id="PRU00169"/>
    </source>
</evidence>
<organism evidence="7 8">
    <name type="scientific">Cohnella cellulosilytica</name>
    <dbReference type="NCBI Taxonomy" id="986710"/>
    <lineage>
        <taxon>Bacteria</taxon>
        <taxon>Bacillati</taxon>
        <taxon>Bacillota</taxon>
        <taxon>Bacilli</taxon>
        <taxon>Bacillales</taxon>
        <taxon>Paenibacillaceae</taxon>
        <taxon>Cohnella</taxon>
    </lineage>
</organism>
<feature type="modified residue" description="4-aspartylphosphate" evidence="4">
    <location>
        <position position="55"/>
    </location>
</feature>
<dbReference type="PROSITE" id="PS00041">
    <property type="entry name" value="HTH_ARAC_FAMILY_1"/>
    <property type="match status" value="1"/>
</dbReference>
<keyword evidence="2" id="KW-0238">DNA-binding</keyword>
<dbReference type="SUPFAM" id="SSF52172">
    <property type="entry name" value="CheY-like"/>
    <property type="match status" value="1"/>
</dbReference>
<dbReference type="PROSITE" id="PS50110">
    <property type="entry name" value="RESPONSE_REGULATORY"/>
    <property type="match status" value="1"/>
</dbReference>
<evidence type="ECO:0000259" key="6">
    <source>
        <dbReference type="PROSITE" id="PS50110"/>
    </source>
</evidence>
<feature type="domain" description="Response regulatory" evidence="6">
    <location>
        <begin position="3"/>
        <end position="120"/>
    </location>
</feature>
<keyword evidence="4" id="KW-0597">Phosphoprotein</keyword>